<protein>
    <submittedName>
        <fullName evidence="1">Uncharacterized protein</fullName>
    </submittedName>
</protein>
<evidence type="ECO:0000313" key="1">
    <source>
        <dbReference type="EMBL" id="GIY61605.1"/>
    </source>
</evidence>
<dbReference type="EMBL" id="BPLQ01011962">
    <property type="protein sequence ID" value="GIY61605.1"/>
    <property type="molecule type" value="Genomic_DNA"/>
</dbReference>
<comment type="caution">
    <text evidence="1">The sequence shown here is derived from an EMBL/GenBank/DDBJ whole genome shotgun (WGS) entry which is preliminary data.</text>
</comment>
<organism evidence="1 2">
    <name type="scientific">Caerostris darwini</name>
    <dbReference type="NCBI Taxonomy" id="1538125"/>
    <lineage>
        <taxon>Eukaryota</taxon>
        <taxon>Metazoa</taxon>
        <taxon>Ecdysozoa</taxon>
        <taxon>Arthropoda</taxon>
        <taxon>Chelicerata</taxon>
        <taxon>Arachnida</taxon>
        <taxon>Araneae</taxon>
        <taxon>Araneomorphae</taxon>
        <taxon>Entelegynae</taxon>
        <taxon>Araneoidea</taxon>
        <taxon>Araneidae</taxon>
        <taxon>Caerostris</taxon>
    </lineage>
</organism>
<dbReference type="AlphaFoldDB" id="A0AAV4UW65"/>
<proteinExistence type="predicted"/>
<gene>
    <name evidence="1" type="ORF">CDAR_588611</name>
</gene>
<keyword evidence="2" id="KW-1185">Reference proteome</keyword>
<sequence length="97" mass="11047">MTWPTSSIIKTKRRGAQQNGDRNAHAFLIYMRCHFALHSSLPRNAGHRSLSFPDFINITRRMETTTDALLQTNLLGTQRGENAGLENLLHLLFLGRK</sequence>
<reference evidence="1 2" key="1">
    <citation type="submission" date="2021-06" db="EMBL/GenBank/DDBJ databases">
        <title>Caerostris darwini draft genome.</title>
        <authorList>
            <person name="Kono N."/>
            <person name="Arakawa K."/>
        </authorList>
    </citation>
    <scope>NUCLEOTIDE SEQUENCE [LARGE SCALE GENOMIC DNA]</scope>
</reference>
<accession>A0AAV4UW65</accession>
<evidence type="ECO:0000313" key="2">
    <source>
        <dbReference type="Proteomes" id="UP001054837"/>
    </source>
</evidence>
<name>A0AAV4UW65_9ARAC</name>
<dbReference type="Proteomes" id="UP001054837">
    <property type="component" value="Unassembled WGS sequence"/>
</dbReference>